<dbReference type="PROSITE" id="PS51257">
    <property type="entry name" value="PROKAR_LIPOPROTEIN"/>
    <property type="match status" value="1"/>
</dbReference>
<reference evidence="2 3" key="1">
    <citation type="submission" date="2022-06" db="EMBL/GenBank/DDBJ databases">
        <title>New Species of the Genus Actinoplanes, ActinopZanes ferrugineus.</title>
        <authorList>
            <person name="Ding P."/>
        </authorList>
    </citation>
    <scope>NUCLEOTIDE SEQUENCE [LARGE SCALE GENOMIC DNA]</scope>
    <source>
        <strain evidence="2 3">TRM88003</strain>
    </source>
</reference>
<evidence type="ECO:0000256" key="1">
    <source>
        <dbReference type="SAM" id="MobiDB-lite"/>
    </source>
</evidence>
<evidence type="ECO:0008006" key="4">
    <source>
        <dbReference type="Google" id="ProtNLM"/>
    </source>
</evidence>
<gene>
    <name evidence="2" type="ORF">M1L60_13550</name>
</gene>
<organism evidence="2 3">
    <name type="scientific">Paractinoplanes aksuensis</name>
    <dbReference type="NCBI Taxonomy" id="2939490"/>
    <lineage>
        <taxon>Bacteria</taxon>
        <taxon>Bacillati</taxon>
        <taxon>Actinomycetota</taxon>
        <taxon>Actinomycetes</taxon>
        <taxon>Micromonosporales</taxon>
        <taxon>Micromonosporaceae</taxon>
        <taxon>Paractinoplanes</taxon>
    </lineage>
</organism>
<comment type="caution">
    <text evidence="2">The sequence shown here is derived from an EMBL/GenBank/DDBJ whole genome shotgun (WGS) entry which is preliminary data.</text>
</comment>
<dbReference type="RefSeq" id="WP_253237740.1">
    <property type="nucleotide sequence ID" value="NZ_JAMYJR010000013.1"/>
</dbReference>
<dbReference type="EMBL" id="JAMYJR010000013">
    <property type="protein sequence ID" value="MCO8271616.1"/>
    <property type="molecule type" value="Genomic_DNA"/>
</dbReference>
<feature type="region of interest" description="Disordered" evidence="1">
    <location>
        <begin position="32"/>
        <end position="51"/>
    </location>
</feature>
<keyword evidence="3" id="KW-1185">Reference proteome</keyword>
<name>A0ABT1DPE5_9ACTN</name>
<dbReference type="Proteomes" id="UP001523369">
    <property type="component" value="Unassembled WGS sequence"/>
</dbReference>
<evidence type="ECO:0000313" key="3">
    <source>
        <dbReference type="Proteomes" id="UP001523369"/>
    </source>
</evidence>
<evidence type="ECO:0000313" key="2">
    <source>
        <dbReference type="EMBL" id="MCO8271616.1"/>
    </source>
</evidence>
<protein>
    <recommendedName>
        <fullName evidence="4">Lipoprotein</fullName>
    </recommendedName>
</protein>
<proteinExistence type="predicted"/>
<sequence length="263" mass="28407">MPSPNSRHPSRIVPVLAALTALLLGGCDGPDATAAAPASSPATAAPSPTELPPADAVKIALRRLSTTTYSYSVKGDYWDGQKYTAFGSHDPKARKNSRGYVISGGKNARMGKMLVIGDESYENRIGTNRWTRADLTRLAPSNHYRNADPKDPSGLTRFAAAIHSTHRLDARTYEGSALLEITPSALTYLPLGAPLYRFKQGSQWVAYTLTTNAGGDVTSIRTLIEIGQHQPVIATTTFSNLGRPVQVTRPARATELRRSLYDK</sequence>
<accession>A0ABT1DPE5</accession>